<dbReference type="InterPro" id="IPR033659">
    <property type="entry name" value="Ferrochelatase_N"/>
</dbReference>
<dbReference type="eggNOG" id="COG0276">
    <property type="taxonomic scope" value="Bacteria"/>
</dbReference>
<dbReference type="GO" id="GO:0046872">
    <property type="term" value="F:metal ion binding"/>
    <property type="evidence" value="ECO:0007669"/>
    <property type="project" value="UniProtKB-KW"/>
</dbReference>
<keyword evidence="7" id="KW-0479">Metal-binding</keyword>
<keyword evidence="4 7" id="KW-0456">Lyase</keyword>
<comment type="similarity">
    <text evidence="1 7 8">Belongs to the ferrochelatase family.</text>
</comment>
<dbReference type="AlphaFoldDB" id="G0ELR5"/>
<feature type="binding site" evidence="7">
    <location>
        <position position="191"/>
    </location>
    <ligand>
        <name>Fe(2+)</name>
        <dbReference type="ChEBI" id="CHEBI:29033"/>
    </ligand>
</feature>
<dbReference type="HAMAP" id="MF_00323">
    <property type="entry name" value="Ferrochelatase"/>
    <property type="match status" value="1"/>
</dbReference>
<evidence type="ECO:0000256" key="3">
    <source>
        <dbReference type="ARBA" id="ARBA00023133"/>
    </source>
</evidence>
<dbReference type="GO" id="GO:0004325">
    <property type="term" value="F:ferrochelatase activity"/>
    <property type="evidence" value="ECO:0007669"/>
    <property type="project" value="UniProtKB-UniRule"/>
</dbReference>
<dbReference type="PANTHER" id="PTHR11108">
    <property type="entry name" value="FERROCHELATASE"/>
    <property type="match status" value="1"/>
</dbReference>
<comment type="function">
    <text evidence="7 8">Catalyzes the ferrous insertion into protoporphyrin IX.</text>
</comment>
<comment type="subcellular location">
    <subcellularLocation>
        <location evidence="7 8">Cytoplasm</location>
    </subcellularLocation>
</comment>
<dbReference type="Proteomes" id="UP000008522">
    <property type="component" value="Chromosome"/>
</dbReference>
<dbReference type="UniPathway" id="UPA00252">
    <property type="reaction ID" value="UER00325"/>
</dbReference>
<dbReference type="PANTHER" id="PTHR11108:SF1">
    <property type="entry name" value="FERROCHELATASE, MITOCHONDRIAL"/>
    <property type="match status" value="1"/>
</dbReference>
<evidence type="ECO:0000256" key="4">
    <source>
        <dbReference type="ARBA" id="ARBA00023239"/>
    </source>
</evidence>
<proteinExistence type="inferred from homology"/>
<dbReference type="CDD" id="cd03411">
    <property type="entry name" value="Ferrochelatase_N"/>
    <property type="match status" value="1"/>
</dbReference>
<keyword evidence="3 7" id="KW-0350">Heme biosynthesis</keyword>
<sequence>MSKKKDTTILLNMGGPRNFDEINTFLVNMFNDYYILNIKNSFIRGMIAKKIVNKIRPDVIKHYEAIGGKSPINEYTEKLINKLNELDSSRDYKYIMNYTPPYSYDVLKELKEKNIDHITLFSMYPQYSEVTVKSSLESVYKAMKKLKYNPKVNIIDRYYDNEYYNDSIVQLIKNTIADKNAEEYILIFSAHSIPKMYADKGDPYEHECNYNIQILKEKLHNAGLNFKDIVLSYQSKIGKIEWLEPSTIDTIKKYNSEKLIIYPLAFTIDNSETIYEIDIEYREEAINKYNIKDFILCPCLNDNINFAQSIIEIQNDAQKQNLNMHYNRKIV</sequence>
<comment type="catalytic activity">
    <reaction evidence="6">
        <text>Fe-coproporphyrin III + 2 H(+) = coproporphyrin III + Fe(2+)</text>
        <dbReference type="Rhea" id="RHEA:49572"/>
        <dbReference type="ChEBI" id="CHEBI:15378"/>
        <dbReference type="ChEBI" id="CHEBI:29033"/>
        <dbReference type="ChEBI" id="CHEBI:68438"/>
        <dbReference type="ChEBI" id="CHEBI:131725"/>
        <dbReference type="EC" id="4.99.1.9"/>
    </reaction>
    <physiologicalReaction direction="right-to-left" evidence="6">
        <dbReference type="Rhea" id="RHEA:49574"/>
    </physiologicalReaction>
</comment>
<dbReference type="PROSITE" id="PS00534">
    <property type="entry name" value="FERROCHELATASE"/>
    <property type="match status" value="1"/>
</dbReference>
<dbReference type="EC" id="4.98.1.1" evidence="7 8"/>
<dbReference type="InterPro" id="IPR001015">
    <property type="entry name" value="Ferrochelatase"/>
</dbReference>
<dbReference type="OrthoDB" id="9809741at2"/>
<dbReference type="Gene3D" id="3.40.50.1400">
    <property type="match status" value="2"/>
</dbReference>
<evidence type="ECO:0000256" key="5">
    <source>
        <dbReference type="ARBA" id="ARBA00023244"/>
    </source>
</evidence>
<dbReference type="InterPro" id="IPR033644">
    <property type="entry name" value="Ferrochelatase_C"/>
</dbReference>
<gene>
    <name evidence="7 9" type="primary">hemH</name>
    <name evidence="9" type="ordered locus">Bint_0940</name>
</gene>
<keyword evidence="10" id="KW-1185">Reference proteome</keyword>
<dbReference type="CDD" id="cd00419">
    <property type="entry name" value="Ferrochelatase_C"/>
    <property type="match status" value="1"/>
</dbReference>
<evidence type="ECO:0000256" key="8">
    <source>
        <dbReference type="RuleBase" id="RU000607"/>
    </source>
</evidence>
<comment type="catalytic activity">
    <reaction evidence="7 8">
        <text>heme b + 2 H(+) = protoporphyrin IX + Fe(2+)</text>
        <dbReference type="Rhea" id="RHEA:22584"/>
        <dbReference type="ChEBI" id="CHEBI:15378"/>
        <dbReference type="ChEBI" id="CHEBI:29033"/>
        <dbReference type="ChEBI" id="CHEBI:57306"/>
        <dbReference type="ChEBI" id="CHEBI:60344"/>
        <dbReference type="EC" id="4.98.1.1"/>
    </reaction>
</comment>
<dbReference type="HOGENOM" id="CLU_018884_4_1_12"/>
<dbReference type="KEGG" id="bip:Bint_0940"/>
<accession>G0ELR5</accession>
<keyword evidence="2 7" id="KW-0408">Iron</keyword>
<keyword evidence="7 8" id="KW-0963">Cytoplasm</keyword>
<feature type="binding site" evidence="7">
    <location>
        <position position="272"/>
    </location>
    <ligand>
        <name>Fe(2+)</name>
        <dbReference type="ChEBI" id="CHEBI:29033"/>
    </ligand>
</feature>
<keyword evidence="5 7" id="KW-0627">Porphyrin biosynthesis</keyword>
<dbReference type="GO" id="GO:0006783">
    <property type="term" value="P:heme biosynthetic process"/>
    <property type="evidence" value="ECO:0007669"/>
    <property type="project" value="UniProtKB-UniRule"/>
</dbReference>
<dbReference type="GO" id="GO:0005737">
    <property type="term" value="C:cytoplasm"/>
    <property type="evidence" value="ECO:0007669"/>
    <property type="project" value="UniProtKB-SubCell"/>
</dbReference>
<dbReference type="InterPro" id="IPR019772">
    <property type="entry name" value="Ferrochelatase_AS"/>
</dbReference>
<name>G0ELR5_BRAIP</name>
<evidence type="ECO:0000256" key="7">
    <source>
        <dbReference type="HAMAP-Rule" id="MF_00323"/>
    </source>
</evidence>
<dbReference type="GeneID" id="44969494"/>
<protein>
    <recommendedName>
        <fullName evidence="7 8">Ferrochelatase</fullName>
        <ecNumber evidence="7 8">4.98.1.1</ecNumber>
    </recommendedName>
    <alternativeName>
        <fullName evidence="7">Heme synthase</fullName>
    </alternativeName>
    <alternativeName>
        <fullName evidence="7">Protoheme ferro-lyase</fullName>
    </alternativeName>
</protein>
<evidence type="ECO:0000256" key="2">
    <source>
        <dbReference type="ARBA" id="ARBA00023004"/>
    </source>
</evidence>
<dbReference type="PATRIC" id="fig|1045858.4.peg.940"/>
<organism evidence="9 10">
    <name type="scientific">Brachyspira intermedia (strain ATCC 51140 / PWS/A)</name>
    <name type="common">Serpulina intermedia</name>
    <dbReference type="NCBI Taxonomy" id="1045858"/>
    <lineage>
        <taxon>Bacteria</taxon>
        <taxon>Pseudomonadati</taxon>
        <taxon>Spirochaetota</taxon>
        <taxon>Spirochaetia</taxon>
        <taxon>Brachyspirales</taxon>
        <taxon>Brachyspiraceae</taxon>
        <taxon>Brachyspira</taxon>
    </lineage>
</organism>
<dbReference type="Pfam" id="PF00762">
    <property type="entry name" value="Ferrochelatase"/>
    <property type="match status" value="1"/>
</dbReference>
<dbReference type="NCBIfam" id="TIGR00109">
    <property type="entry name" value="hemH"/>
    <property type="match status" value="1"/>
</dbReference>
<dbReference type="EMBL" id="CP002874">
    <property type="protein sequence ID" value="AEM21565.1"/>
    <property type="molecule type" value="Genomic_DNA"/>
</dbReference>
<evidence type="ECO:0000256" key="6">
    <source>
        <dbReference type="ARBA" id="ARBA00024536"/>
    </source>
</evidence>
<dbReference type="SUPFAM" id="SSF53800">
    <property type="entry name" value="Chelatase"/>
    <property type="match status" value="1"/>
</dbReference>
<evidence type="ECO:0000313" key="10">
    <source>
        <dbReference type="Proteomes" id="UP000008522"/>
    </source>
</evidence>
<reference evidence="9 10" key="1">
    <citation type="journal article" date="2011" name="BMC Genomics">
        <title>Complete genome sequence of Brachyspira intermedia reveals unique genomic features in Brachyspira species and phage-mediated horizontal gene transfer.</title>
        <authorList>
            <person name="Hafstrom T."/>
            <person name="Jansson D.S."/>
            <person name="Segerman B."/>
        </authorList>
    </citation>
    <scope>NUCLEOTIDE SEQUENCE [LARGE SCALE GENOMIC DNA]</scope>
    <source>
        <strain evidence="10">ATCC 51140 / PWS/A</strain>
    </source>
</reference>
<evidence type="ECO:0000313" key="9">
    <source>
        <dbReference type="EMBL" id="AEM21565.1"/>
    </source>
</evidence>
<evidence type="ECO:0000256" key="1">
    <source>
        <dbReference type="ARBA" id="ARBA00007718"/>
    </source>
</evidence>
<comment type="pathway">
    <text evidence="7 8">Porphyrin-containing compound metabolism; protoheme biosynthesis; protoheme from protoporphyrin-IX: step 1/1.</text>
</comment>
<dbReference type="RefSeq" id="WP_014487402.1">
    <property type="nucleotide sequence ID" value="NC_017243.1"/>
</dbReference>